<dbReference type="Pfam" id="PF04995">
    <property type="entry name" value="CcmD"/>
    <property type="match status" value="1"/>
</dbReference>
<dbReference type="InterPro" id="IPR007078">
    <property type="entry name" value="Haem_export_protD_CcmD"/>
</dbReference>
<evidence type="ECO:0000256" key="12">
    <source>
        <dbReference type="RuleBase" id="RU363101"/>
    </source>
</evidence>
<dbReference type="EMBL" id="CP034759">
    <property type="protein sequence ID" value="QBG35499.1"/>
    <property type="molecule type" value="Genomic_DNA"/>
</dbReference>
<comment type="similarity">
    <text evidence="3 12">Belongs to the CcmD/CycX/HelD family.</text>
</comment>
<evidence type="ECO:0000256" key="9">
    <source>
        <dbReference type="ARBA" id="ARBA00022748"/>
    </source>
</evidence>
<evidence type="ECO:0000256" key="10">
    <source>
        <dbReference type="ARBA" id="ARBA00022989"/>
    </source>
</evidence>
<dbReference type="GO" id="GO:0017004">
    <property type="term" value="P:cytochrome complex assembly"/>
    <property type="evidence" value="ECO:0007669"/>
    <property type="project" value="UniProtKB-KW"/>
</dbReference>
<keyword evidence="8 12" id="KW-0812">Transmembrane</keyword>
<dbReference type="InterPro" id="IPR052075">
    <property type="entry name" value="Heme_exporter_D"/>
</dbReference>
<evidence type="ECO:0000256" key="5">
    <source>
        <dbReference type="ARBA" id="ARBA00022448"/>
    </source>
</evidence>
<dbReference type="GO" id="GO:0015886">
    <property type="term" value="P:heme transport"/>
    <property type="evidence" value="ECO:0007669"/>
    <property type="project" value="InterPro"/>
</dbReference>
<accession>A0A4P6P5S5</accession>
<feature type="region of interest" description="Disordered" evidence="13">
    <location>
        <begin position="46"/>
        <end position="75"/>
    </location>
</feature>
<dbReference type="GO" id="GO:0005886">
    <property type="term" value="C:plasma membrane"/>
    <property type="evidence" value="ECO:0007669"/>
    <property type="project" value="UniProtKB-SubCell"/>
</dbReference>
<gene>
    <name evidence="14" type="primary">ccmD</name>
    <name evidence="14" type="ORF">EMK97_07115</name>
</gene>
<dbReference type="KEGG" id="lsd:EMK97_07115"/>
<evidence type="ECO:0000256" key="8">
    <source>
        <dbReference type="ARBA" id="ARBA00022692"/>
    </source>
</evidence>
<dbReference type="RefSeq" id="WP_130600734.1">
    <property type="nucleotide sequence ID" value="NZ_CP034759.1"/>
</dbReference>
<keyword evidence="5 12" id="KW-0813">Transport</keyword>
<evidence type="ECO:0000256" key="1">
    <source>
        <dbReference type="ARBA" id="ARBA00002442"/>
    </source>
</evidence>
<keyword evidence="9 12" id="KW-0201">Cytochrome c-type biogenesis</keyword>
<keyword evidence="15" id="KW-1185">Reference proteome</keyword>
<keyword evidence="6 12" id="KW-1003">Cell membrane</keyword>
<evidence type="ECO:0000256" key="2">
    <source>
        <dbReference type="ARBA" id="ARBA00004377"/>
    </source>
</evidence>
<evidence type="ECO:0000256" key="11">
    <source>
        <dbReference type="ARBA" id="ARBA00023136"/>
    </source>
</evidence>
<keyword evidence="10 12" id="KW-1133">Transmembrane helix</keyword>
<evidence type="ECO:0000256" key="13">
    <source>
        <dbReference type="SAM" id="MobiDB-lite"/>
    </source>
</evidence>
<evidence type="ECO:0000313" key="14">
    <source>
        <dbReference type="EMBL" id="QBG35499.1"/>
    </source>
</evidence>
<feature type="compositionally biased region" description="Basic and acidic residues" evidence="13">
    <location>
        <begin position="53"/>
        <end position="66"/>
    </location>
</feature>
<dbReference type="GO" id="GO:1903607">
    <property type="term" value="P:cytochrome c biosynthetic process"/>
    <property type="evidence" value="ECO:0007669"/>
    <property type="project" value="TreeGrafter"/>
</dbReference>
<dbReference type="OrthoDB" id="9815607at2"/>
<evidence type="ECO:0000256" key="6">
    <source>
        <dbReference type="ARBA" id="ARBA00022475"/>
    </source>
</evidence>
<organism evidence="14 15">
    <name type="scientific">Litorilituus sediminis</name>
    <dbReference type="NCBI Taxonomy" id="718192"/>
    <lineage>
        <taxon>Bacteria</taxon>
        <taxon>Pseudomonadati</taxon>
        <taxon>Pseudomonadota</taxon>
        <taxon>Gammaproteobacteria</taxon>
        <taxon>Alteromonadales</taxon>
        <taxon>Colwelliaceae</taxon>
        <taxon>Litorilituus</taxon>
    </lineage>
</organism>
<name>A0A4P6P5S5_9GAMM</name>
<evidence type="ECO:0000256" key="3">
    <source>
        <dbReference type="ARBA" id="ARBA00008741"/>
    </source>
</evidence>
<dbReference type="AlphaFoldDB" id="A0A4P6P5S5"/>
<sequence>MQFSSFSEFINMGGYGFYVWLSFGVAALLLVILFLDSKSGHQRTINNIAKRKQREDKLRQAREQRKQQQSQQAAP</sequence>
<evidence type="ECO:0000313" key="15">
    <source>
        <dbReference type="Proteomes" id="UP000290244"/>
    </source>
</evidence>
<evidence type="ECO:0000256" key="7">
    <source>
        <dbReference type="ARBA" id="ARBA00022519"/>
    </source>
</evidence>
<evidence type="ECO:0000256" key="4">
    <source>
        <dbReference type="ARBA" id="ARBA00016461"/>
    </source>
</evidence>
<dbReference type="Proteomes" id="UP000290244">
    <property type="component" value="Chromosome"/>
</dbReference>
<feature type="transmembrane region" description="Helical" evidence="12">
    <location>
        <begin position="15"/>
        <end position="35"/>
    </location>
</feature>
<dbReference type="PANTHER" id="PTHR37531">
    <property type="entry name" value="HEME EXPORTER PROTEIN D"/>
    <property type="match status" value="1"/>
</dbReference>
<dbReference type="PANTHER" id="PTHR37531:SF1">
    <property type="entry name" value="HEME EXPORTER PROTEIN D"/>
    <property type="match status" value="1"/>
</dbReference>
<comment type="function">
    <text evidence="1 12">Required for the export of heme to the periplasm for the biogenesis of c-type cytochromes.</text>
</comment>
<dbReference type="NCBIfam" id="TIGR03141">
    <property type="entry name" value="cytochro_ccmD"/>
    <property type="match status" value="1"/>
</dbReference>
<proteinExistence type="inferred from homology"/>
<comment type="subcellular location">
    <subcellularLocation>
        <location evidence="2 12">Cell inner membrane</location>
        <topology evidence="2 12">Single-pass membrane protein</topology>
    </subcellularLocation>
</comment>
<keyword evidence="11 12" id="KW-0472">Membrane</keyword>
<protein>
    <recommendedName>
        <fullName evidence="4 12">Heme exporter protein D</fullName>
    </recommendedName>
</protein>
<reference evidence="14 15" key="1">
    <citation type="submission" date="2018-12" db="EMBL/GenBank/DDBJ databases">
        <title>Complete genome of Litorilituus sediminis.</title>
        <authorList>
            <person name="Liu A."/>
            <person name="Rong J."/>
        </authorList>
    </citation>
    <scope>NUCLEOTIDE SEQUENCE [LARGE SCALE GENOMIC DNA]</scope>
    <source>
        <strain evidence="14 15">JCM 17549</strain>
    </source>
</reference>
<keyword evidence="7 12" id="KW-0997">Cell inner membrane</keyword>